<dbReference type="Gene3D" id="1.10.238.10">
    <property type="entry name" value="EF-hand"/>
    <property type="match status" value="2"/>
</dbReference>
<protein>
    <recommendedName>
        <fullName evidence="4">EF-hand domain-containing protein</fullName>
    </recommendedName>
</protein>
<dbReference type="Proteomes" id="UP000092444">
    <property type="component" value="Unassembled WGS sequence"/>
</dbReference>
<dbReference type="PROSITE" id="PS00018">
    <property type="entry name" value="EF_HAND_1"/>
    <property type="match status" value="2"/>
</dbReference>
<reference evidence="5" key="1">
    <citation type="submission" date="2020-05" db="UniProtKB">
        <authorList>
            <consortium name="EnsemblMetazoa"/>
        </authorList>
    </citation>
    <scope>IDENTIFICATION</scope>
    <source>
        <strain evidence="5">Yale</strain>
    </source>
</reference>
<proteinExistence type="predicted"/>
<dbReference type="SUPFAM" id="SSF47473">
    <property type="entry name" value="EF-hand"/>
    <property type="match status" value="1"/>
</dbReference>
<evidence type="ECO:0000256" key="2">
    <source>
        <dbReference type="ARBA" id="ARBA00022737"/>
    </source>
</evidence>
<dbReference type="PhylomeDB" id="A0A1B0G0F3"/>
<feature type="domain" description="EF-hand" evidence="4">
    <location>
        <begin position="181"/>
        <end position="216"/>
    </location>
</feature>
<dbReference type="PANTHER" id="PTHR34524">
    <property type="entry name" value="CALCYPHOSIN"/>
    <property type="match status" value="1"/>
</dbReference>
<name>A0A1B0G0F3_GLOMM</name>
<keyword evidence="3" id="KW-0106">Calcium</keyword>
<dbReference type="GO" id="GO:0005509">
    <property type="term" value="F:calcium ion binding"/>
    <property type="evidence" value="ECO:0007669"/>
    <property type="project" value="InterPro"/>
</dbReference>
<evidence type="ECO:0000313" key="5">
    <source>
        <dbReference type="EnsemblMetazoa" id="GMOY006719-PA"/>
    </source>
</evidence>
<keyword evidence="6" id="KW-1185">Reference proteome</keyword>
<dbReference type="InterPro" id="IPR051581">
    <property type="entry name" value="Ca-bind"/>
</dbReference>
<evidence type="ECO:0000256" key="1">
    <source>
        <dbReference type="ARBA" id="ARBA00022723"/>
    </source>
</evidence>
<dbReference type="CDD" id="cd00051">
    <property type="entry name" value="EFh"/>
    <property type="match status" value="1"/>
</dbReference>
<dbReference type="EMBL" id="CCAG010000016">
    <property type="status" value="NOT_ANNOTATED_CDS"/>
    <property type="molecule type" value="Genomic_DNA"/>
</dbReference>
<accession>A0A1B0G0F3</accession>
<keyword evidence="1" id="KW-0479">Metal-binding</keyword>
<evidence type="ECO:0000259" key="4">
    <source>
        <dbReference type="PROSITE" id="PS50222"/>
    </source>
</evidence>
<dbReference type="EnsemblMetazoa" id="GMOY006719-RA">
    <property type="protein sequence ID" value="GMOY006719-PA"/>
    <property type="gene ID" value="GMOY006719"/>
</dbReference>
<keyword evidence="2" id="KW-0677">Repeat</keyword>
<evidence type="ECO:0000313" key="6">
    <source>
        <dbReference type="Proteomes" id="UP000092444"/>
    </source>
</evidence>
<sequence>MVPFKKNLKKQKEEKKRNYFINKINKYITIAFKSLIHKMVDEFFGVGWGKLLLIVVFLQSCQQSLQSKSLNDLEKIEANLRNKASEQLAAGGMDPLAKMRALCLTRGATGIHGLGRAFRNMDDDGSKALNEEEFTKGVKEFGLDISKEEIKQLFRSFDEDGSGSINMTEFLLKLRPPMSQQRIAVINQAFAKMDKTGDGVITLADLKNVYSAREHPKFKSGEKTEDEILTEFLHTFEGGRGNGDGQVTKEEFTNYYASISASIDSDEYFEVMMKKAYVLQ</sequence>
<organism evidence="5 6">
    <name type="scientific">Glossina morsitans morsitans</name>
    <name type="common">Savannah tsetse fly</name>
    <dbReference type="NCBI Taxonomy" id="37546"/>
    <lineage>
        <taxon>Eukaryota</taxon>
        <taxon>Metazoa</taxon>
        <taxon>Ecdysozoa</taxon>
        <taxon>Arthropoda</taxon>
        <taxon>Hexapoda</taxon>
        <taxon>Insecta</taxon>
        <taxon>Pterygota</taxon>
        <taxon>Neoptera</taxon>
        <taxon>Endopterygota</taxon>
        <taxon>Diptera</taxon>
        <taxon>Brachycera</taxon>
        <taxon>Muscomorpha</taxon>
        <taxon>Hippoboscoidea</taxon>
        <taxon>Glossinidae</taxon>
        <taxon>Glossina</taxon>
    </lineage>
</organism>
<dbReference type="InterPro" id="IPR018247">
    <property type="entry name" value="EF_Hand_1_Ca_BS"/>
</dbReference>
<dbReference type="PANTHER" id="PTHR34524:SF6">
    <property type="entry name" value="CALCYPHOSINE LIKE"/>
    <property type="match status" value="1"/>
</dbReference>
<feature type="domain" description="EF-hand" evidence="4">
    <location>
        <begin position="109"/>
        <end position="144"/>
    </location>
</feature>
<dbReference type="PROSITE" id="PS50222">
    <property type="entry name" value="EF_HAND_2"/>
    <property type="match status" value="3"/>
</dbReference>
<dbReference type="SMART" id="SM00054">
    <property type="entry name" value="EFh"/>
    <property type="match status" value="4"/>
</dbReference>
<feature type="domain" description="EF-hand" evidence="4">
    <location>
        <begin position="145"/>
        <end position="180"/>
    </location>
</feature>
<dbReference type="InterPro" id="IPR002048">
    <property type="entry name" value="EF_hand_dom"/>
</dbReference>
<dbReference type="AlphaFoldDB" id="A0A1B0G0F3"/>
<dbReference type="Pfam" id="PF13499">
    <property type="entry name" value="EF-hand_7"/>
    <property type="match status" value="2"/>
</dbReference>
<dbReference type="STRING" id="37546.A0A1B0G0F3"/>
<dbReference type="InterPro" id="IPR011992">
    <property type="entry name" value="EF-hand-dom_pair"/>
</dbReference>
<dbReference type="VEuPathDB" id="VectorBase:GMOY006719"/>
<evidence type="ECO:0000256" key="3">
    <source>
        <dbReference type="ARBA" id="ARBA00022837"/>
    </source>
</evidence>